<name>A0ABN1EJL8_9PROT</name>
<feature type="domain" description="SnoaL-like" evidence="1">
    <location>
        <begin position="20"/>
        <end position="135"/>
    </location>
</feature>
<evidence type="ECO:0000313" key="2">
    <source>
        <dbReference type="EMBL" id="GAA0568067.1"/>
    </source>
</evidence>
<proteinExistence type="predicted"/>
<dbReference type="InterPro" id="IPR032710">
    <property type="entry name" value="NTF2-like_dom_sf"/>
</dbReference>
<organism evidence="2 3">
    <name type="scientific">Rhizomicrobium electricum</name>
    <dbReference type="NCBI Taxonomy" id="480070"/>
    <lineage>
        <taxon>Bacteria</taxon>
        <taxon>Pseudomonadati</taxon>
        <taxon>Pseudomonadota</taxon>
        <taxon>Alphaproteobacteria</taxon>
        <taxon>Micropepsales</taxon>
        <taxon>Micropepsaceae</taxon>
        <taxon>Rhizomicrobium</taxon>
    </lineage>
</organism>
<comment type="caution">
    <text evidence="2">The sequence shown here is derived from an EMBL/GenBank/DDBJ whole genome shotgun (WGS) entry which is preliminary data.</text>
</comment>
<keyword evidence="3" id="KW-1185">Reference proteome</keyword>
<dbReference type="Proteomes" id="UP001499951">
    <property type="component" value="Unassembled WGS sequence"/>
</dbReference>
<dbReference type="RefSeq" id="WP_166930004.1">
    <property type="nucleotide sequence ID" value="NZ_BAAADD010000004.1"/>
</dbReference>
<evidence type="ECO:0000259" key="1">
    <source>
        <dbReference type="Pfam" id="PF13474"/>
    </source>
</evidence>
<protein>
    <submittedName>
        <fullName evidence="2">Nuclear transport factor 2 family protein</fullName>
    </submittedName>
</protein>
<sequence>MTRVITGDEELIDPRTPEGALAEFYRAFNSRDLALMEQNWGGDEAVLYHELGGVRNGWTEIRELYEQTLLSSPAGVLMTFHDYRIDRSADTFFAVGLERGLLRTQKDVLEFRIRASRLFGWRGGRWRQIHHHGSIEEPELLANYQTLVLTGQTASLT</sequence>
<dbReference type="InterPro" id="IPR037401">
    <property type="entry name" value="SnoaL-like"/>
</dbReference>
<dbReference type="Gene3D" id="3.10.450.50">
    <property type="match status" value="1"/>
</dbReference>
<reference evidence="2 3" key="1">
    <citation type="journal article" date="2019" name="Int. J. Syst. Evol. Microbiol.">
        <title>The Global Catalogue of Microorganisms (GCM) 10K type strain sequencing project: providing services to taxonomists for standard genome sequencing and annotation.</title>
        <authorList>
            <consortium name="The Broad Institute Genomics Platform"/>
            <consortium name="The Broad Institute Genome Sequencing Center for Infectious Disease"/>
            <person name="Wu L."/>
            <person name="Ma J."/>
        </authorList>
    </citation>
    <scope>NUCLEOTIDE SEQUENCE [LARGE SCALE GENOMIC DNA]</scope>
    <source>
        <strain evidence="2 3">JCM 15089</strain>
    </source>
</reference>
<dbReference type="Pfam" id="PF13474">
    <property type="entry name" value="SnoaL_3"/>
    <property type="match status" value="1"/>
</dbReference>
<evidence type="ECO:0000313" key="3">
    <source>
        <dbReference type="Proteomes" id="UP001499951"/>
    </source>
</evidence>
<dbReference type="EMBL" id="BAAADD010000004">
    <property type="protein sequence ID" value="GAA0568067.1"/>
    <property type="molecule type" value="Genomic_DNA"/>
</dbReference>
<accession>A0ABN1EJL8</accession>
<gene>
    <name evidence="2" type="ORF">GCM10008942_15780</name>
</gene>
<dbReference type="SUPFAM" id="SSF54427">
    <property type="entry name" value="NTF2-like"/>
    <property type="match status" value="1"/>
</dbReference>